<evidence type="ECO:0000313" key="7">
    <source>
        <dbReference type="Proteomes" id="UP000199081"/>
    </source>
</evidence>
<dbReference type="OrthoDB" id="9815017at2"/>
<accession>A0A1H7IJX0</accession>
<dbReference type="InterPro" id="IPR036388">
    <property type="entry name" value="WH-like_DNA-bd_sf"/>
</dbReference>
<reference evidence="7" key="1">
    <citation type="submission" date="2016-10" db="EMBL/GenBank/DDBJ databases">
        <authorList>
            <person name="Varghese N."/>
            <person name="Submissions S."/>
        </authorList>
    </citation>
    <scope>NUCLEOTIDE SEQUENCE [LARGE SCALE GENOMIC DNA]</scope>
    <source>
        <strain evidence="7">DSM 19183</strain>
    </source>
</reference>
<keyword evidence="4" id="KW-0804">Transcription</keyword>
<dbReference type="Pfam" id="PF00392">
    <property type="entry name" value="GntR"/>
    <property type="match status" value="1"/>
</dbReference>
<dbReference type="InterPro" id="IPR036390">
    <property type="entry name" value="WH_DNA-bd_sf"/>
</dbReference>
<dbReference type="FunFam" id="3.40.1410.10:FF:000008">
    <property type="entry name" value="Transcriptional regulator, GntR family"/>
    <property type="match status" value="1"/>
</dbReference>
<evidence type="ECO:0000313" key="6">
    <source>
        <dbReference type="EMBL" id="SEK61025.1"/>
    </source>
</evidence>
<dbReference type="Gene3D" id="3.40.1410.10">
    <property type="entry name" value="Chorismate lyase-like"/>
    <property type="match status" value="1"/>
</dbReference>
<dbReference type="STRING" id="426702.SAMN04488099_104109"/>
<keyword evidence="7" id="KW-1185">Reference proteome</keyword>
<dbReference type="AlphaFoldDB" id="A0A1H7IJX0"/>
<dbReference type="Pfam" id="PF07702">
    <property type="entry name" value="UTRA"/>
    <property type="match status" value="1"/>
</dbReference>
<name>A0A1H7IJX0_9LACT</name>
<keyword evidence="3" id="KW-0238">DNA-binding</keyword>
<evidence type="ECO:0000256" key="1">
    <source>
        <dbReference type="ARBA" id="ARBA00022491"/>
    </source>
</evidence>
<protein>
    <submittedName>
        <fullName evidence="6">GntR family transcriptional regulator</fullName>
    </submittedName>
</protein>
<evidence type="ECO:0000256" key="2">
    <source>
        <dbReference type="ARBA" id="ARBA00023015"/>
    </source>
</evidence>
<dbReference type="InterPro" id="IPR011663">
    <property type="entry name" value="UTRA"/>
</dbReference>
<dbReference type="InterPro" id="IPR050679">
    <property type="entry name" value="Bact_HTH_transcr_reg"/>
</dbReference>
<evidence type="ECO:0000259" key="5">
    <source>
        <dbReference type="PROSITE" id="PS50949"/>
    </source>
</evidence>
<dbReference type="CDD" id="cd07377">
    <property type="entry name" value="WHTH_GntR"/>
    <property type="match status" value="1"/>
</dbReference>
<dbReference type="SUPFAM" id="SSF46785">
    <property type="entry name" value="Winged helix' DNA-binding domain"/>
    <property type="match status" value="1"/>
</dbReference>
<dbReference type="PROSITE" id="PS50949">
    <property type="entry name" value="HTH_GNTR"/>
    <property type="match status" value="1"/>
</dbReference>
<dbReference type="InterPro" id="IPR000524">
    <property type="entry name" value="Tscrpt_reg_HTH_GntR"/>
</dbReference>
<dbReference type="PANTHER" id="PTHR44846:SF5">
    <property type="entry name" value="HTH-TYPE TRANSCRIPTIONAL REGULATOR GMUR"/>
    <property type="match status" value="1"/>
</dbReference>
<dbReference type="GO" id="GO:0003677">
    <property type="term" value="F:DNA binding"/>
    <property type="evidence" value="ECO:0007669"/>
    <property type="project" value="UniProtKB-KW"/>
</dbReference>
<dbReference type="SUPFAM" id="SSF64288">
    <property type="entry name" value="Chorismate lyase-like"/>
    <property type="match status" value="1"/>
</dbReference>
<dbReference type="SMART" id="SM00345">
    <property type="entry name" value="HTH_GNTR"/>
    <property type="match status" value="1"/>
</dbReference>
<dbReference type="PANTHER" id="PTHR44846">
    <property type="entry name" value="MANNOSYL-D-GLYCERATE TRANSPORT/METABOLISM SYSTEM REPRESSOR MNGR-RELATED"/>
    <property type="match status" value="1"/>
</dbReference>
<evidence type="ECO:0000256" key="3">
    <source>
        <dbReference type="ARBA" id="ARBA00023125"/>
    </source>
</evidence>
<organism evidence="6 7">
    <name type="scientific">Alkalibacterium pelagium</name>
    <dbReference type="NCBI Taxonomy" id="426702"/>
    <lineage>
        <taxon>Bacteria</taxon>
        <taxon>Bacillati</taxon>
        <taxon>Bacillota</taxon>
        <taxon>Bacilli</taxon>
        <taxon>Lactobacillales</taxon>
        <taxon>Carnobacteriaceae</taxon>
        <taxon>Alkalibacterium</taxon>
    </lineage>
</organism>
<keyword evidence="1" id="KW-0678">Repressor</keyword>
<proteinExistence type="predicted"/>
<dbReference type="Proteomes" id="UP000199081">
    <property type="component" value="Unassembled WGS sequence"/>
</dbReference>
<gene>
    <name evidence="6" type="ORF">SAMN04488099_104109</name>
</gene>
<sequence>MKKYLFIYEDMKNRILNGEFKSGEQLPFEKELCVEYETSKMTIKKAFDLLVEDGLIIKKRGVGTFIKDIDMKEIEKLIFAKQFMGLTTSNPEKKVTSKVLHFDIIKATPLIEKQLNIAPESFVYDIHRIRYADDQPIVVEKTYMPIDLVPGLTEKHLEKSLYQYIENELECKIQSSHRKITVRKADDDETEYLDLEKGDPVAVAEQVAYFDNGKAFEFSFSVHRYDHFSAQLIITK</sequence>
<dbReference type="GO" id="GO:0003700">
    <property type="term" value="F:DNA-binding transcription factor activity"/>
    <property type="evidence" value="ECO:0007669"/>
    <property type="project" value="InterPro"/>
</dbReference>
<dbReference type="GO" id="GO:0045892">
    <property type="term" value="P:negative regulation of DNA-templated transcription"/>
    <property type="evidence" value="ECO:0007669"/>
    <property type="project" value="TreeGrafter"/>
</dbReference>
<dbReference type="SMART" id="SM00866">
    <property type="entry name" value="UTRA"/>
    <property type="match status" value="1"/>
</dbReference>
<dbReference type="Gene3D" id="1.10.10.10">
    <property type="entry name" value="Winged helix-like DNA-binding domain superfamily/Winged helix DNA-binding domain"/>
    <property type="match status" value="1"/>
</dbReference>
<feature type="domain" description="HTH gntR-type" evidence="5">
    <location>
        <begin position="1"/>
        <end position="69"/>
    </location>
</feature>
<dbReference type="EMBL" id="FNZU01000004">
    <property type="protein sequence ID" value="SEK61025.1"/>
    <property type="molecule type" value="Genomic_DNA"/>
</dbReference>
<dbReference type="PRINTS" id="PR00035">
    <property type="entry name" value="HTHGNTR"/>
</dbReference>
<dbReference type="RefSeq" id="WP_091479699.1">
    <property type="nucleotide sequence ID" value="NZ_BJYC01000004.1"/>
</dbReference>
<dbReference type="InterPro" id="IPR028978">
    <property type="entry name" value="Chorismate_lyase_/UTRA_dom_sf"/>
</dbReference>
<evidence type="ECO:0000256" key="4">
    <source>
        <dbReference type="ARBA" id="ARBA00023163"/>
    </source>
</evidence>
<keyword evidence="2" id="KW-0805">Transcription regulation</keyword>